<organism evidence="2 3">
    <name type="scientific">Jonesia denitrificans (strain ATCC 14870 / DSM 20603 / BCRC 15368 / CIP 55.134 / JCM 11481 / NBRC 15587 / NCTC 10816 / Prevot 55134)</name>
    <name type="common">Listeria denitrificans</name>
    <dbReference type="NCBI Taxonomy" id="471856"/>
    <lineage>
        <taxon>Bacteria</taxon>
        <taxon>Bacillati</taxon>
        <taxon>Actinomycetota</taxon>
        <taxon>Actinomycetes</taxon>
        <taxon>Micrococcales</taxon>
        <taxon>Jonesiaceae</taxon>
        <taxon>Jonesia</taxon>
    </lineage>
</organism>
<dbReference type="InterPro" id="IPR050276">
    <property type="entry name" value="MshD_Acetyltransferase"/>
</dbReference>
<dbReference type="SUPFAM" id="SSF55729">
    <property type="entry name" value="Acyl-CoA N-acyltransferases (Nat)"/>
    <property type="match status" value="1"/>
</dbReference>
<dbReference type="GO" id="GO:0016747">
    <property type="term" value="F:acyltransferase activity, transferring groups other than amino-acyl groups"/>
    <property type="evidence" value="ECO:0007669"/>
    <property type="project" value="InterPro"/>
</dbReference>
<keyword evidence="2" id="KW-0808">Transferase</keyword>
<dbReference type="AlphaFoldDB" id="C7QYT5"/>
<feature type="domain" description="N-acetyltransferase" evidence="1">
    <location>
        <begin position="8"/>
        <end position="171"/>
    </location>
</feature>
<name>C7QYT5_JONDD</name>
<dbReference type="PANTHER" id="PTHR43617:SF30">
    <property type="entry name" value="HISTONE ACETYLTRANSFERASE"/>
    <property type="match status" value="1"/>
</dbReference>
<dbReference type="Proteomes" id="UP000000628">
    <property type="component" value="Chromosome"/>
</dbReference>
<evidence type="ECO:0000259" key="1">
    <source>
        <dbReference type="PROSITE" id="PS51186"/>
    </source>
</evidence>
<dbReference type="InterPro" id="IPR000182">
    <property type="entry name" value="GNAT_dom"/>
</dbReference>
<dbReference type="CDD" id="cd04301">
    <property type="entry name" value="NAT_SF"/>
    <property type="match status" value="1"/>
</dbReference>
<sequence length="171" mass="19802">MAEEFSQITVRHAQHSDASAIARIHIMSWRQAYSGYISNDYLDQLDVDERENMWRDVLAMEDTTVFLAENGRVLGFASIGAAKDEDAEPGDLQLYTMYLDPEAWGLGVAKELMHHADSLIPEGHAMTLWVFEKNDRARRFYERHGFTHDGVERIENYGDDYLTSLRYRKTH</sequence>
<reference evidence="2 3" key="1">
    <citation type="journal article" date="2009" name="Stand. Genomic Sci.">
        <title>Complete genome sequence of Jonesia denitrificans type strain (Prevot 55134).</title>
        <authorList>
            <person name="Pukall R."/>
            <person name="Gehrich-Schroter G."/>
            <person name="Lapidus A."/>
            <person name="Nolan M."/>
            <person name="Glavina Del Rio T."/>
            <person name="Lucas S."/>
            <person name="Chen F."/>
            <person name="Tice H."/>
            <person name="Pitluck S."/>
            <person name="Cheng J.F."/>
            <person name="Copeland A."/>
            <person name="Saunders E."/>
            <person name="Brettin T."/>
            <person name="Detter J.C."/>
            <person name="Bruce D."/>
            <person name="Goodwin L."/>
            <person name="Pati A."/>
            <person name="Ivanova N."/>
            <person name="Mavromatis K."/>
            <person name="Ovchinnikova G."/>
            <person name="Chen A."/>
            <person name="Palaniappan K."/>
            <person name="Land M."/>
            <person name="Hauser L."/>
            <person name="Chang Y.J."/>
            <person name="Jeffries C.D."/>
            <person name="Chain P."/>
            <person name="Goker M."/>
            <person name="Bristow J."/>
            <person name="Eisen J.A."/>
            <person name="Markowitz V."/>
            <person name="Hugenholtz P."/>
            <person name="Kyrpides N.C."/>
            <person name="Klenk H.P."/>
            <person name="Han C."/>
        </authorList>
    </citation>
    <scope>NUCLEOTIDE SEQUENCE [LARGE SCALE GENOMIC DNA]</scope>
    <source>
        <strain evidence="3">ATCC 14870 / DSM 20603 / BCRC 15368 / CIP 55.134 / JCM 11481 / NBRC 15587 / NCTC 10816 / Prevot 55134</strain>
    </source>
</reference>
<evidence type="ECO:0000313" key="2">
    <source>
        <dbReference type="EMBL" id="ACV09324.1"/>
    </source>
</evidence>
<dbReference type="InterPro" id="IPR016181">
    <property type="entry name" value="Acyl_CoA_acyltransferase"/>
</dbReference>
<dbReference type="Pfam" id="PF00583">
    <property type="entry name" value="Acetyltransf_1"/>
    <property type="match status" value="1"/>
</dbReference>
<dbReference type="PROSITE" id="PS51186">
    <property type="entry name" value="GNAT"/>
    <property type="match status" value="1"/>
</dbReference>
<accession>C7QYT5</accession>
<dbReference type="RefSeq" id="WP_015771952.1">
    <property type="nucleotide sequence ID" value="NC_013174.1"/>
</dbReference>
<dbReference type="STRING" id="471856.Jden_1677"/>
<gene>
    <name evidence="2" type="ordered locus">Jden_1677</name>
</gene>
<dbReference type="HOGENOM" id="CLU_013985_18_2_11"/>
<dbReference type="Gene3D" id="3.40.630.30">
    <property type="match status" value="1"/>
</dbReference>
<keyword evidence="3" id="KW-1185">Reference proteome</keyword>
<dbReference type="eggNOG" id="COG1247">
    <property type="taxonomic scope" value="Bacteria"/>
</dbReference>
<dbReference type="KEGG" id="jde:Jden_1677"/>
<dbReference type="EMBL" id="CP001706">
    <property type="protein sequence ID" value="ACV09324.1"/>
    <property type="molecule type" value="Genomic_DNA"/>
</dbReference>
<evidence type="ECO:0000313" key="3">
    <source>
        <dbReference type="Proteomes" id="UP000000628"/>
    </source>
</evidence>
<protein>
    <submittedName>
        <fullName evidence="2">GCN5-related N-acetyltransferase</fullName>
    </submittedName>
</protein>
<dbReference type="PANTHER" id="PTHR43617">
    <property type="entry name" value="L-AMINO ACID N-ACETYLTRANSFERASE"/>
    <property type="match status" value="1"/>
</dbReference>
<dbReference type="OrthoDB" id="5243635at2"/>
<proteinExistence type="predicted"/>